<sequence>MHLSTFPRSSLAVWIYEEIEQITELSTIPKNLTVWNLTSAWVSGPLRFVLIDYLLLVLTFEGAKVHCPKVGTSVIDAFYLSTVLFFVGV</sequence>
<organism evidence="1 2">
    <name type="scientific">Ancylostoma ceylanicum</name>
    <dbReference type="NCBI Taxonomy" id="53326"/>
    <lineage>
        <taxon>Eukaryota</taxon>
        <taxon>Metazoa</taxon>
        <taxon>Ecdysozoa</taxon>
        <taxon>Nematoda</taxon>
        <taxon>Chromadorea</taxon>
        <taxon>Rhabditida</taxon>
        <taxon>Rhabditina</taxon>
        <taxon>Rhabditomorpha</taxon>
        <taxon>Strongyloidea</taxon>
        <taxon>Ancylostomatidae</taxon>
        <taxon>Ancylostomatinae</taxon>
        <taxon>Ancylostoma</taxon>
    </lineage>
</organism>
<gene>
    <name evidence="1" type="primary">Acey_s0228.g2867</name>
    <name evidence="1" type="ORF">Y032_0228g2867</name>
</gene>
<proteinExistence type="predicted"/>
<dbReference type="EMBL" id="JARK01001564">
    <property type="protein sequence ID" value="EYB89725.1"/>
    <property type="molecule type" value="Genomic_DNA"/>
</dbReference>
<evidence type="ECO:0000313" key="1">
    <source>
        <dbReference type="EMBL" id="EYB89725.1"/>
    </source>
</evidence>
<protein>
    <submittedName>
        <fullName evidence="1">Uncharacterized protein</fullName>
    </submittedName>
</protein>
<accession>A0A016SGJ3</accession>
<keyword evidence="2" id="KW-1185">Reference proteome</keyword>
<name>A0A016SGJ3_9BILA</name>
<dbReference type="AlphaFoldDB" id="A0A016SGJ3"/>
<comment type="caution">
    <text evidence="1">The sequence shown here is derived from an EMBL/GenBank/DDBJ whole genome shotgun (WGS) entry which is preliminary data.</text>
</comment>
<evidence type="ECO:0000313" key="2">
    <source>
        <dbReference type="Proteomes" id="UP000024635"/>
    </source>
</evidence>
<reference evidence="2" key="1">
    <citation type="journal article" date="2015" name="Nat. Genet.">
        <title>The genome and transcriptome of the zoonotic hookworm Ancylostoma ceylanicum identify infection-specific gene families.</title>
        <authorList>
            <person name="Schwarz E.M."/>
            <person name="Hu Y."/>
            <person name="Antoshechkin I."/>
            <person name="Miller M.M."/>
            <person name="Sternberg P.W."/>
            <person name="Aroian R.V."/>
        </authorList>
    </citation>
    <scope>NUCLEOTIDE SEQUENCE</scope>
    <source>
        <strain evidence="2">HY135</strain>
    </source>
</reference>
<dbReference type="Proteomes" id="UP000024635">
    <property type="component" value="Unassembled WGS sequence"/>
</dbReference>